<evidence type="ECO:0000313" key="2">
    <source>
        <dbReference type="EMBL" id="OQE44769.1"/>
    </source>
</evidence>
<keyword evidence="1" id="KW-1133">Transmembrane helix</keyword>
<keyword evidence="1" id="KW-0812">Transmembrane</keyword>
<feature type="transmembrane region" description="Helical" evidence="1">
    <location>
        <begin position="291"/>
        <end position="313"/>
    </location>
</feature>
<feature type="transmembrane region" description="Helical" evidence="1">
    <location>
        <begin position="102"/>
        <end position="124"/>
    </location>
</feature>
<dbReference type="Proteomes" id="UP000191500">
    <property type="component" value="Unassembled WGS sequence"/>
</dbReference>
<dbReference type="EMBL" id="MDDG01000002">
    <property type="protein sequence ID" value="OQE44769.1"/>
    <property type="molecule type" value="Genomic_DNA"/>
</dbReference>
<dbReference type="STRING" id="36646.A0A1V6V2R4"/>
<name>A0A1V6V2R4_9EURO</name>
<feature type="transmembrane region" description="Helical" evidence="1">
    <location>
        <begin position="338"/>
        <end position="359"/>
    </location>
</feature>
<dbReference type="PANTHER" id="PTHR37577">
    <property type="entry name" value="INTEGRAL MEMBRANE PROTEIN"/>
    <property type="match status" value="1"/>
</dbReference>
<feature type="transmembrane region" description="Helical" evidence="1">
    <location>
        <begin position="136"/>
        <end position="159"/>
    </location>
</feature>
<feature type="transmembrane region" description="Helical" evidence="1">
    <location>
        <begin position="26"/>
        <end position="48"/>
    </location>
</feature>
<keyword evidence="3" id="KW-1185">Reference proteome</keyword>
<gene>
    <name evidence="2" type="ORF">PENCOP_c002G05954</name>
</gene>
<dbReference type="InterPro" id="IPR053018">
    <property type="entry name" value="Elsinochrome_Biosynth-Asso"/>
</dbReference>
<accession>A0A1V6V2R4</accession>
<evidence type="ECO:0000313" key="3">
    <source>
        <dbReference type="Proteomes" id="UP000191500"/>
    </source>
</evidence>
<comment type="caution">
    <text evidence="2">The sequence shown here is derived from an EMBL/GenBank/DDBJ whole genome shotgun (WGS) entry which is preliminary data.</text>
</comment>
<dbReference type="PANTHER" id="PTHR37577:SF1">
    <property type="entry name" value="INTEGRAL MEMBRANE PROTEIN"/>
    <property type="match status" value="1"/>
</dbReference>
<evidence type="ECO:0000256" key="1">
    <source>
        <dbReference type="SAM" id="Phobius"/>
    </source>
</evidence>
<reference evidence="3" key="1">
    <citation type="journal article" date="2017" name="Nat. Microbiol.">
        <title>Global analysis of biosynthetic gene clusters reveals vast potential of secondary metabolite production in Penicillium species.</title>
        <authorList>
            <person name="Nielsen J.C."/>
            <person name="Grijseels S."/>
            <person name="Prigent S."/>
            <person name="Ji B."/>
            <person name="Dainat J."/>
            <person name="Nielsen K.F."/>
            <person name="Frisvad J.C."/>
            <person name="Workman M."/>
            <person name="Nielsen J."/>
        </authorList>
    </citation>
    <scope>NUCLEOTIDE SEQUENCE [LARGE SCALE GENOMIC DNA]</scope>
    <source>
        <strain evidence="3">IBT 31321</strain>
    </source>
</reference>
<proteinExistence type="predicted"/>
<organism evidence="2 3">
    <name type="scientific">Penicillium coprophilum</name>
    <dbReference type="NCBI Taxonomy" id="36646"/>
    <lineage>
        <taxon>Eukaryota</taxon>
        <taxon>Fungi</taxon>
        <taxon>Dikarya</taxon>
        <taxon>Ascomycota</taxon>
        <taxon>Pezizomycotina</taxon>
        <taxon>Eurotiomycetes</taxon>
        <taxon>Eurotiomycetidae</taxon>
        <taxon>Eurotiales</taxon>
        <taxon>Aspergillaceae</taxon>
        <taxon>Penicillium</taxon>
    </lineage>
</organism>
<dbReference type="AlphaFoldDB" id="A0A1V6V2R4"/>
<keyword evidence="1" id="KW-0472">Membrane</keyword>
<protein>
    <submittedName>
        <fullName evidence="2">Uncharacterized protein</fullName>
    </submittedName>
</protein>
<feature type="transmembrane region" description="Helical" evidence="1">
    <location>
        <begin position="171"/>
        <end position="190"/>
    </location>
</feature>
<feature type="transmembrane region" description="Helical" evidence="1">
    <location>
        <begin position="230"/>
        <end position="250"/>
    </location>
</feature>
<sequence>MPSGYDCPGPRSPISVDNDITGSGVIANYVATAGLAVLLIIIYFLVIYDPALDPFRKTDQDPLNQSFRPNPVDELVLRTVRHIPKQLLGARKVRINSQVEKCFIECIIAMSDLQIVTGLSILISGYAQLHQGLSSYHWMVIVDLAWFSSLTHLACLTLLRTYLYNHSRQRMWRLLCMAILVILLTVALSMTGGYDWTSLEGLEDWDKQPALNMITPAMCHLSLNSRSSMAYYAMIVSILLIVFGFMARIIKLHRTISVDPEEEPEKHASLPSSADDVFVGTSTPRWLVLDLFGIAGFVWGTIRLFGALAIIRINPQDLTLRLPKLIQGPDERDNKWGFGQVVALVLLVAPLITIMKYFTHGTPHTFFAKIFDPDDINGI</sequence>